<dbReference type="Proteomes" id="UP000054270">
    <property type="component" value="Unassembled WGS sequence"/>
</dbReference>
<dbReference type="OrthoDB" id="3264780at2759"/>
<feature type="region of interest" description="Disordered" evidence="1">
    <location>
        <begin position="275"/>
        <end position="298"/>
    </location>
</feature>
<sequence>MSVAGSHDEDEDSLFGSPPPSSGRPPSPALALPSAGYSGSSTTTTLTQNVGTIALPGSHPYSELPINPLALSLNHGIVQRPPAPPPTAVHTSQPSLSGSLHTRDSSASSSRPKKRSRKVSRAEPPKTPKEPEFALPDPSAPPPLHFLRNQQNLLGRAGMIAGVKPAALTHVRGSTPSNPILVDDEDDTPTLGRRAQSRERSQPYIDPALLTAPTNQEIVSVLIGQKDIFPILEGVLKLVMGSTPSGKPNSRYSISPTVPPPPTGFERTSNAFAKTPTPPPTGFERTSTSTNPNPVKKRKLNRVPAGASDWDVPYPFQQGEGPEAYHKTWERERGKQLISQLIKLIKNAARKAATKKYLQEQAAKVPSVEKVEEVKINGYYRPETTYGLEVLQDASNAVPVVHPLPSQPPVTDEPMTTAAFDQLMASLNCLPDQTAGSVLHPGPLPDPNVVGADQFDTWMNFLEAFPVNFDGTGTQGTTPAATPASDFDFGTMLDTDTVDASAGSDAAGASTSAENSASAFDAMMTSIFQHELPGSAETKFEDSMIDPALLALGGTPSTATTAHPAPVTNAIHHQQNIPELGHLYIPMTATTPTASGSSASGSTTPGTPVSAAWEVSMPAVYADTQGQSNAQVWYGGTGLTDGLAGLGIVSEALGNGKGKGKAKSRVLGPANTTAAPASTSLAQVPLFQSQQRLSDALLSVTPVVASLVPPTLARQLRREDIVRRAREQRAAVQVELDEVKMRLWGTTIEQAGMVVLARKVGTGGGQAP</sequence>
<name>A0A0D2M962_HYPSF</name>
<dbReference type="OMA" id="EPRINKY"/>
<organism evidence="2 3">
    <name type="scientific">Hypholoma sublateritium (strain FD-334 SS-4)</name>
    <dbReference type="NCBI Taxonomy" id="945553"/>
    <lineage>
        <taxon>Eukaryota</taxon>
        <taxon>Fungi</taxon>
        <taxon>Dikarya</taxon>
        <taxon>Basidiomycota</taxon>
        <taxon>Agaricomycotina</taxon>
        <taxon>Agaricomycetes</taxon>
        <taxon>Agaricomycetidae</taxon>
        <taxon>Agaricales</taxon>
        <taxon>Agaricineae</taxon>
        <taxon>Strophariaceae</taxon>
        <taxon>Hypholoma</taxon>
    </lineage>
</organism>
<dbReference type="EMBL" id="KN817573">
    <property type="protein sequence ID" value="KJA19873.1"/>
    <property type="molecule type" value="Genomic_DNA"/>
</dbReference>
<reference evidence="3" key="1">
    <citation type="submission" date="2014-04" db="EMBL/GenBank/DDBJ databases">
        <title>Evolutionary Origins and Diversification of the Mycorrhizal Mutualists.</title>
        <authorList>
            <consortium name="DOE Joint Genome Institute"/>
            <consortium name="Mycorrhizal Genomics Consortium"/>
            <person name="Kohler A."/>
            <person name="Kuo A."/>
            <person name="Nagy L.G."/>
            <person name="Floudas D."/>
            <person name="Copeland A."/>
            <person name="Barry K.W."/>
            <person name="Cichocki N."/>
            <person name="Veneault-Fourrey C."/>
            <person name="LaButti K."/>
            <person name="Lindquist E.A."/>
            <person name="Lipzen A."/>
            <person name="Lundell T."/>
            <person name="Morin E."/>
            <person name="Murat C."/>
            <person name="Riley R."/>
            <person name="Ohm R."/>
            <person name="Sun H."/>
            <person name="Tunlid A."/>
            <person name="Henrissat B."/>
            <person name="Grigoriev I.V."/>
            <person name="Hibbett D.S."/>
            <person name="Martin F."/>
        </authorList>
    </citation>
    <scope>NUCLEOTIDE SEQUENCE [LARGE SCALE GENOMIC DNA]</scope>
    <source>
        <strain evidence="3">FD-334 SS-4</strain>
    </source>
</reference>
<evidence type="ECO:0000256" key="1">
    <source>
        <dbReference type="SAM" id="MobiDB-lite"/>
    </source>
</evidence>
<keyword evidence="3" id="KW-1185">Reference proteome</keyword>
<feature type="compositionally biased region" description="Polar residues" evidence="1">
    <location>
        <begin position="284"/>
        <end position="293"/>
    </location>
</feature>
<proteinExistence type="predicted"/>
<dbReference type="AlphaFoldDB" id="A0A0D2M962"/>
<dbReference type="STRING" id="945553.A0A0D2M962"/>
<evidence type="ECO:0000313" key="3">
    <source>
        <dbReference type="Proteomes" id="UP000054270"/>
    </source>
</evidence>
<protein>
    <submittedName>
        <fullName evidence="2">Uncharacterized protein</fullName>
    </submittedName>
</protein>
<feature type="compositionally biased region" description="Low complexity" evidence="1">
    <location>
        <begin position="29"/>
        <end position="44"/>
    </location>
</feature>
<feature type="region of interest" description="Disordered" evidence="1">
    <location>
        <begin position="77"/>
        <end position="142"/>
    </location>
</feature>
<feature type="compositionally biased region" description="Pro residues" evidence="1">
    <location>
        <begin position="17"/>
        <end position="28"/>
    </location>
</feature>
<feature type="region of interest" description="Disordered" evidence="1">
    <location>
        <begin position="1"/>
        <end position="44"/>
    </location>
</feature>
<feature type="compositionally biased region" description="Polar residues" evidence="1">
    <location>
        <begin position="89"/>
        <end position="100"/>
    </location>
</feature>
<feature type="region of interest" description="Disordered" evidence="1">
    <location>
        <begin position="171"/>
        <end position="201"/>
    </location>
</feature>
<gene>
    <name evidence="2" type="ORF">HYPSUDRAFT_204295</name>
</gene>
<accession>A0A0D2M962</accession>
<feature type="compositionally biased region" description="Basic and acidic residues" evidence="1">
    <location>
        <begin position="120"/>
        <end position="132"/>
    </location>
</feature>
<evidence type="ECO:0000313" key="2">
    <source>
        <dbReference type="EMBL" id="KJA19873.1"/>
    </source>
</evidence>